<proteinExistence type="predicted"/>
<dbReference type="GO" id="GO:0004497">
    <property type="term" value="F:monooxygenase activity"/>
    <property type="evidence" value="ECO:0007669"/>
    <property type="project" value="InterPro"/>
</dbReference>
<gene>
    <name evidence="4" type="ORF">DHEL01_v210096</name>
</gene>
<evidence type="ECO:0000256" key="2">
    <source>
        <dbReference type="ARBA" id="ARBA00022723"/>
    </source>
</evidence>
<dbReference type="GO" id="GO:0005506">
    <property type="term" value="F:iron ion binding"/>
    <property type="evidence" value="ECO:0007669"/>
    <property type="project" value="InterPro"/>
</dbReference>
<dbReference type="InterPro" id="IPR036396">
    <property type="entry name" value="Cyt_P450_sf"/>
</dbReference>
<comment type="caution">
    <text evidence="4">The sequence shown here is derived from an EMBL/GenBank/DDBJ whole genome shotgun (WGS) entry which is preliminary data.</text>
</comment>
<dbReference type="Pfam" id="PF00067">
    <property type="entry name" value="p450"/>
    <property type="match status" value="1"/>
</dbReference>
<dbReference type="InterPro" id="IPR001128">
    <property type="entry name" value="Cyt_P450"/>
</dbReference>
<keyword evidence="3" id="KW-0408">Iron</keyword>
<evidence type="ECO:0000313" key="4">
    <source>
        <dbReference type="EMBL" id="POS71513.1"/>
    </source>
</evidence>
<dbReference type="AlphaFoldDB" id="A0A2P5HMM9"/>
<name>A0A2P5HMM9_DIAHE</name>
<evidence type="ECO:0000313" key="5">
    <source>
        <dbReference type="Proteomes" id="UP000094444"/>
    </source>
</evidence>
<dbReference type="STRING" id="158607.A0A2P5HMM9"/>
<dbReference type="EMBL" id="MAVT02001246">
    <property type="protein sequence ID" value="POS71513.1"/>
    <property type="molecule type" value="Genomic_DNA"/>
</dbReference>
<keyword evidence="1" id="KW-0349">Heme</keyword>
<sequence length="212" mass="24066">MSQNTGRNLQYYQEWEKMHSKYGDFVRTALTSYEQSVEDKADLLSWNTESFPSNIVSWMVKAVHEKDVSAAPTPKALECDSRLVLLAGSIQRAIHRSVLSLQKYGSTDKAAYLGKQLRQALDGQGRQWEYDIIAETLRLKPAVLVAESRETPATGVLMIDEVHVPGNTNVLVPVYNVQRDPRYWLQADEFIPERWGPRRSDFLTGMTSLTST</sequence>
<dbReference type="InParanoid" id="A0A2P5HMM9"/>
<evidence type="ECO:0000256" key="1">
    <source>
        <dbReference type="ARBA" id="ARBA00022617"/>
    </source>
</evidence>
<dbReference type="Gene3D" id="1.10.630.10">
    <property type="entry name" value="Cytochrome P450"/>
    <property type="match status" value="1"/>
</dbReference>
<organism evidence="4 5">
    <name type="scientific">Diaporthe helianthi</name>
    <dbReference type="NCBI Taxonomy" id="158607"/>
    <lineage>
        <taxon>Eukaryota</taxon>
        <taxon>Fungi</taxon>
        <taxon>Dikarya</taxon>
        <taxon>Ascomycota</taxon>
        <taxon>Pezizomycotina</taxon>
        <taxon>Sordariomycetes</taxon>
        <taxon>Sordariomycetidae</taxon>
        <taxon>Diaporthales</taxon>
        <taxon>Diaporthaceae</taxon>
        <taxon>Diaporthe</taxon>
    </lineage>
</organism>
<dbReference type="PANTHER" id="PTHR24305">
    <property type="entry name" value="CYTOCHROME P450"/>
    <property type="match status" value="1"/>
</dbReference>
<dbReference type="InterPro" id="IPR050121">
    <property type="entry name" value="Cytochrome_P450_monoxygenase"/>
</dbReference>
<dbReference type="PANTHER" id="PTHR24305:SF78">
    <property type="entry name" value="P450, PUTATIVE (EUROFUNG)-RELATED"/>
    <property type="match status" value="1"/>
</dbReference>
<dbReference type="SUPFAM" id="SSF48264">
    <property type="entry name" value="Cytochrome P450"/>
    <property type="match status" value="1"/>
</dbReference>
<dbReference type="OrthoDB" id="6692864at2759"/>
<evidence type="ECO:0000256" key="3">
    <source>
        <dbReference type="ARBA" id="ARBA00023004"/>
    </source>
</evidence>
<reference evidence="4" key="1">
    <citation type="submission" date="2017-09" db="EMBL/GenBank/DDBJ databases">
        <title>Polyketide synthases of a Diaporthe helianthi virulent isolate.</title>
        <authorList>
            <person name="Baroncelli R."/>
        </authorList>
    </citation>
    <scope>NUCLEOTIDE SEQUENCE [LARGE SCALE GENOMIC DNA]</scope>
    <source>
        <strain evidence="4">7/96</strain>
    </source>
</reference>
<keyword evidence="2" id="KW-0479">Metal-binding</keyword>
<keyword evidence="5" id="KW-1185">Reference proteome</keyword>
<dbReference type="GO" id="GO:0016705">
    <property type="term" value="F:oxidoreductase activity, acting on paired donors, with incorporation or reduction of molecular oxygen"/>
    <property type="evidence" value="ECO:0007669"/>
    <property type="project" value="InterPro"/>
</dbReference>
<dbReference type="Proteomes" id="UP000094444">
    <property type="component" value="Unassembled WGS sequence"/>
</dbReference>
<protein>
    <submittedName>
        <fullName evidence="4">Uncharacterized protein</fullName>
    </submittedName>
</protein>
<dbReference type="GO" id="GO:0020037">
    <property type="term" value="F:heme binding"/>
    <property type="evidence" value="ECO:0007669"/>
    <property type="project" value="InterPro"/>
</dbReference>
<accession>A0A2P5HMM9</accession>